<gene>
    <name evidence="5" type="ORF">G7068_00790</name>
</gene>
<organism evidence="5 6">
    <name type="scientific">Leucobacter viscericola</name>
    <dbReference type="NCBI Taxonomy" id="2714935"/>
    <lineage>
        <taxon>Bacteria</taxon>
        <taxon>Bacillati</taxon>
        <taxon>Actinomycetota</taxon>
        <taxon>Actinomycetes</taxon>
        <taxon>Micrococcales</taxon>
        <taxon>Microbacteriaceae</taxon>
        <taxon>Leucobacter</taxon>
    </lineage>
</organism>
<dbReference type="UniPathway" id="UPA00109">
    <property type="reaction ID" value="UER00181"/>
</dbReference>
<accession>A0A6G7XBD1</accession>
<proteinExistence type="inferred from homology"/>
<dbReference type="Proteomes" id="UP000502677">
    <property type="component" value="Chromosome"/>
</dbReference>
<keyword evidence="6" id="KW-1185">Reference proteome</keyword>
<evidence type="ECO:0000256" key="4">
    <source>
        <dbReference type="RuleBase" id="RU000612"/>
    </source>
</evidence>
<evidence type="ECO:0000256" key="1">
    <source>
        <dbReference type="ARBA" id="ARBA00022432"/>
    </source>
</evidence>
<dbReference type="PROSITE" id="PS51463">
    <property type="entry name" value="P_GLUCOSE_ISOMERASE_3"/>
    <property type="match status" value="1"/>
</dbReference>
<keyword evidence="1 4" id="KW-0312">Gluconeogenesis</keyword>
<dbReference type="AlphaFoldDB" id="A0A6G7XBD1"/>
<reference evidence="5 6" key="1">
    <citation type="submission" date="2020-03" db="EMBL/GenBank/DDBJ databases">
        <title>Leucobacter sp. nov., isolated from beetles.</title>
        <authorList>
            <person name="Hyun D.-W."/>
            <person name="Bae J.-W."/>
        </authorList>
    </citation>
    <scope>NUCLEOTIDE SEQUENCE [LARGE SCALE GENOMIC DNA]</scope>
    <source>
        <strain evidence="5 6">HDW9C</strain>
    </source>
</reference>
<evidence type="ECO:0000256" key="2">
    <source>
        <dbReference type="ARBA" id="ARBA00023152"/>
    </source>
</evidence>
<name>A0A6G7XBD1_9MICO</name>
<keyword evidence="3 4" id="KW-0413">Isomerase</keyword>
<keyword evidence="2 4" id="KW-0324">Glycolysis</keyword>
<dbReference type="PANTHER" id="PTHR11469:SF1">
    <property type="entry name" value="GLUCOSE-6-PHOSPHATE ISOMERASE"/>
    <property type="match status" value="1"/>
</dbReference>
<evidence type="ECO:0000256" key="3">
    <source>
        <dbReference type="ARBA" id="ARBA00023235"/>
    </source>
</evidence>
<comment type="pathway">
    <text evidence="4">Carbohydrate degradation; glycolysis; D-glyceraldehyde 3-phosphate and glycerone phosphate from D-glucose: step 2/4.</text>
</comment>
<evidence type="ECO:0000313" key="6">
    <source>
        <dbReference type="Proteomes" id="UP000502677"/>
    </source>
</evidence>
<dbReference type="GO" id="GO:0004347">
    <property type="term" value="F:glucose-6-phosphate isomerase activity"/>
    <property type="evidence" value="ECO:0007669"/>
    <property type="project" value="UniProtKB-EC"/>
</dbReference>
<dbReference type="InterPro" id="IPR001672">
    <property type="entry name" value="G6P_Isomerase"/>
</dbReference>
<protein>
    <recommendedName>
        <fullName evidence="4">Glucose-6-phosphate isomerase</fullName>
        <ecNumber evidence="4">5.3.1.9</ecNumber>
    </recommendedName>
</protein>
<evidence type="ECO:0000313" key="5">
    <source>
        <dbReference type="EMBL" id="QIK61910.1"/>
    </source>
</evidence>
<dbReference type="GO" id="GO:0051156">
    <property type="term" value="P:glucose 6-phosphate metabolic process"/>
    <property type="evidence" value="ECO:0007669"/>
    <property type="project" value="TreeGrafter"/>
</dbReference>
<dbReference type="GO" id="GO:0005829">
    <property type="term" value="C:cytosol"/>
    <property type="evidence" value="ECO:0007669"/>
    <property type="project" value="TreeGrafter"/>
</dbReference>
<comment type="similarity">
    <text evidence="4">Belongs to the GPI family.</text>
</comment>
<dbReference type="GO" id="GO:0006096">
    <property type="term" value="P:glycolytic process"/>
    <property type="evidence" value="ECO:0007669"/>
    <property type="project" value="UniProtKB-UniPathway"/>
</dbReference>
<dbReference type="PANTHER" id="PTHR11469">
    <property type="entry name" value="GLUCOSE-6-PHOSPHATE ISOMERASE"/>
    <property type="match status" value="1"/>
</dbReference>
<dbReference type="EC" id="5.3.1.9" evidence="4"/>
<dbReference type="KEGG" id="lvi:G7068_00790"/>
<dbReference type="EMBL" id="CP049863">
    <property type="protein sequence ID" value="QIK61910.1"/>
    <property type="molecule type" value="Genomic_DNA"/>
</dbReference>
<dbReference type="RefSeq" id="WP_166287521.1">
    <property type="nucleotide sequence ID" value="NZ_CP049863.1"/>
</dbReference>
<dbReference type="PRINTS" id="PR00662">
    <property type="entry name" value="G6PISOMERASE"/>
</dbReference>
<dbReference type="GO" id="GO:0048029">
    <property type="term" value="F:monosaccharide binding"/>
    <property type="evidence" value="ECO:0007669"/>
    <property type="project" value="TreeGrafter"/>
</dbReference>
<dbReference type="GO" id="GO:0097367">
    <property type="term" value="F:carbohydrate derivative binding"/>
    <property type="evidence" value="ECO:0007669"/>
    <property type="project" value="InterPro"/>
</dbReference>
<dbReference type="SUPFAM" id="SSF53697">
    <property type="entry name" value="SIS domain"/>
    <property type="match status" value="1"/>
</dbReference>
<dbReference type="InterPro" id="IPR046348">
    <property type="entry name" value="SIS_dom_sf"/>
</dbReference>
<dbReference type="Gene3D" id="3.40.50.10490">
    <property type="entry name" value="Glucose-6-phosphate isomerase like protein, domain 1"/>
    <property type="match status" value="2"/>
</dbReference>
<dbReference type="GO" id="GO:0006094">
    <property type="term" value="P:gluconeogenesis"/>
    <property type="evidence" value="ECO:0007669"/>
    <property type="project" value="UniProtKB-KW"/>
</dbReference>
<dbReference type="Pfam" id="PF00342">
    <property type="entry name" value="PGI"/>
    <property type="match status" value="1"/>
</dbReference>
<sequence>MTIQLSIPSVLDEQKLSRNLAALVRDRVASRIFEKDATLWGDAAEAEAAIRLGWTDFVQSAEAVVSEAEQFRDELRARGVDRVVLCGMGGSSLAPAVICRWAGVPLDTIDSTHPAVVKAALQGDLARTVVVVSSKSGGTIETLSHRAAFMSAFREAGLDPAQHMAVVTDPGSALEADARAAGQRVFLADPNVGGRFSALTAFGLVPSVLAGADARGLVAEAQAVRELLKADTPNNPAFVLAASIMSDLPEKYVLGIDSEPDARWGLGSWIEQLVAESTGKDGKGVLPIALPEDAAELQQTPANTRIVRVGSGSQNPESGAANELLVAAPLGAQLLLWETATAVLGRLLDIDPFNQPDVESAKVAARAQLEAVPQQGDTSAVPSRASVSESQDPAALLATLRQSVPVNGYVAIQAYLDPQGPCAPLLNELRNRLAKAMGVPVALGWGPSYLHSTGQLHKGGPALGAFLQITEQNLEPLEIPGSENGFDTLIAAQARGDRDVLRERGRTVLTLASSDPAAGLRDLLAAL</sequence>
<comment type="catalytic activity">
    <reaction evidence="4">
        <text>alpha-D-glucose 6-phosphate = beta-D-fructose 6-phosphate</text>
        <dbReference type="Rhea" id="RHEA:11816"/>
        <dbReference type="ChEBI" id="CHEBI:57634"/>
        <dbReference type="ChEBI" id="CHEBI:58225"/>
        <dbReference type="EC" id="5.3.1.9"/>
    </reaction>
</comment>